<comment type="caution">
    <text evidence="5">The sequence shown here is derived from an EMBL/GenBank/DDBJ whole genome shotgun (WGS) entry which is preliminary data.</text>
</comment>
<evidence type="ECO:0000313" key="6">
    <source>
        <dbReference type="Proteomes" id="UP000647017"/>
    </source>
</evidence>
<name>A0ABQ4I2C4_9ACTN</name>
<dbReference type="PANTHER" id="PTHR10272:SF0">
    <property type="entry name" value="PLATELET-ACTIVATING FACTOR ACETYLHYDROLASE"/>
    <property type="match status" value="1"/>
</dbReference>
<organism evidence="5 6">
    <name type="scientific">Micromonospora andamanensis</name>
    <dbReference type="NCBI Taxonomy" id="1287068"/>
    <lineage>
        <taxon>Bacteria</taxon>
        <taxon>Bacillati</taxon>
        <taxon>Actinomycetota</taxon>
        <taxon>Actinomycetes</taxon>
        <taxon>Micromonosporales</taxon>
        <taxon>Micromonosporaceae</taxon>
        <taxon>Micromonospora</taxon>
    </lineage>
</organism>
<keyword evidence="4" id="KW-0732">Signal</keyword>
<evidence type="ECO:0000256" key="1">
    <source>
        <dbReference type="ARBA" id="ARBA00022801"/>
    </source>
</evidence>
<gene>
    <name evidence="5" type="ORF">Van01_52530</name>
</gene>
<dbReference type="Pfam" id="PF03403">
    <property type="entry name" value="PAF-AH_p_II"/>
    <property type="match status" value="2"/>
</dbReference>
<feature type="chain" id="PRO_5045591246" evidence="4">
    <location>
        <begin position="20"/>
        <end position="366"/>
    </location>
</feature>
<dbReference type="InterPro" id="IPR029058">
    <property type="entry name" value="AB_hydrolase_fold"/>
</dbReference>
<reference evidence="5 6" key="1">
    <citation type="submission" date="2021-01" db="EMBL/GenBank/DDBJ databases">
        <title>Whole genome shotgun sequence of Verrucosispora andamanensis NBRC 109075.</title>
        <authorList>
            <person name="Komaki H."/>
            <person name="Tamura T."/>
        </authorList>
    </citation>
    <scope>NUCLEOTIDE SEQUENCE [LARGE SCALE GENOMIC DNA]</scope>
    <source>
        <strain evidence="5 6">NBRC 109075</strain>
    </source>
</reference>
<evidence type="ECO:0000256" key="2">
    <source>
        <dbReference type="ARBA" id="ARBA00022963"/>
    </source>
</evidence>
<keyword evidence="3" id="KW-0443">Lipid metabolism</keyword>
<dbReference type="Gene3D" id="3.40.50.1820">
    <property type="entry name" value="alpha/beta hydrolase"/>
    <property type="match status" value="1"/>
</dbReference>
<dbReference type="PANTHER" id="PTHR10272">
    <property type="entry name" value="PLATELET-ACTIVATING FACTOR ACETYLHYDROLASE"/>
    <property type="match status" value="1"/>
</dbReference>
<dbReference type="Proteomes" id="UP000647017">
    <property type="component" value="Unassembled WGS sequence"/>
</dbReference>
<keyword evidence="6" id="KW-1185">Reference proteome</keyword>
<accession>A0ABQ4I2C4</accession>
<sequence length="366" mass="39169">MLLVWALLAALLPGAPVAAQPPAPPALHLPTPTGAYPVGTTWLHLTDAARSDPWRPESRRELMVSLWYPAVAAPGARAPYTTAAVSARIIAAEGLPLPPDLLATVRTSARRDVPVRPVARGWPLVVLSPGFSLSRESLTGLAEDLASRGYVVAGVDHPYEAWGVEFPDGRVADCLACELSVPDTAARLIEGRAADVAFLLDRLTGPRPAWQGARFIDPTRIGMVGHSIGGASATHALRADRRIDAAVNLDGTLFLPIPAGAVTKPFLLIGSDRPTDASWLRDWPGLTGWKRWLTVTGSGHLSFTDRPILGAQLGMDPGVIPADRQMLVTREYVAAFLDQHLRHRPRPLLAAPNEAYPEVLFCDAAA</sequence>
<dbReference type="EMBL" id="BOOZ01000042">
    <property type="protein sequence ID" value="GIJ12039.1"/>
    <property type="molecule type" value="Genomic_DNA"/>
</dbReference>
<proteinExistence type="predicted"/>
<protein>
    <submittedName>
        <fullName evidence="5">Lipase</fullName>
    </submittedName>
</protein>
<keyword evidence="1" id="KW-0378">Hydrolase</keyword>
<evidence type="ECO:0000313" key="5">
    <source>
        <dbReference type="EMBL" id="GIJ12039.1"/>
    </source>
</evidence>
<feature type="signal peptide" evidence="4">
    <location>
        <begin position="1"/>
        <end position="19"/>
    </location>
</feature>
<evidence type="ECO:0000256" key="4">
    <source>
        <dbReference type="SAM" id="SignalP"/>
    </source>
</evidence>
<evidence type="ECO:0000256" key="3">
    <source>
        <dbReference type="ARBA" id="ARBA00023098"/>
    </source>
</evidence>
<keyword evidence="2" id="KW-0442">Lipid degradation</keyword>
<dbReference type="SUPFAM" id="SSF53474">
    <property type="entry name" value="alpha/beta-Hydrolases"/>
    <property type="match status" value="1"/>
</dbReference>